<dbReference type="Gene3D" id="1.10.510.10">
    <property type="entry name" value="Transferase(Phosphotransferase) domain 1"/>
    <property type="match status" value="1"/>
</dbReference>
<name>A0A6A9QFN7_ACIIN</name>
<feature type="transmembrane region" description="Helical" evidence="3">
    <location>
        <begin position="37"/>
        <end position="56"/>
    </location>
</feature>
<feature type="domain" description="Protein kinase" evidence="4">
    <location>
        <begin position="458"/>
        <end position="770"/>
    </location>
</feature>
<evidence type="ECO:0000313" key="5">
    <source>
        <dbReference type="EMBL" id="MUM65579.1"/>
    </source>
</evidence>
<keyword evidence="2" id="KW-0067">ATP-binding</keyword>
<feature type="transmembrane region" description="Helical" evidence="3">
    <location>
        <begin position="12"/>
        <end position="31"/>
    </location>
</feature>
<dbReference type="PANTHER" id="PTHR44167">
    <property type="entry name" value="OVARIAN-SPECIFIC SERINE/THREONINE-PROTEIN KINASE LOK-RELATED"/>
    <property type="match status" value="1"/>
</dbReference>
<evidence type="ECO:0000256" key="2">
    <source>
        <dbReference type="ARBA" id="ARBA00022840"/>
    </source>
</evidence>
<keyword evidence="1" id="KW-0547">Nucleotide-binding</keyword>
<feature type="transmembrane region" description="Helical" evidence="3">
    <location>
        <begin position="224"/>
        <end position="251"/>
    </location>
</feature>
<dbReference type="PANTHER" id="PTHR44167:SF24">
    <property type="entry name" value="SERINE_THREONINE-PROTEIN KINASE CHK2"/>
    <property type="match status" value="1"/>
</dbReference>
<reference evidence="5 6" key="1">
    <citation type="submission" date="2019-10" db="EMBL/GenBank/DDBJ databases">
        <title>Genome Sequences from Six Type Strain Members of the Archaeal Family Sulfolobaceae: Acidianus ambivalens, Acidianus infernus, Metallosphaera prunae, Stygiolobus azoricus, Sulfolobus metallicus, and Sulfurisphaera ohwakuensis.</title>
        <authorList>
            <person name="Counts J.A."/>
            <person name="Kelly R.M."/>
        </authorList>
    </citation>
    <scope>NUCLEOTIDE SEQUENCE [LARGE SCALE GENOMIC DNA]</scope>
    <source>
        <strain evidence="5 6">DSM 3191</strain>
    </source>
</reference>
<dbReference type="OrthoDB" id="41005at2157"/>
<proteinExistence type="predicted"/>
<dbReference type="SMART" id="SM00220">
    <property type="entry name" value="S_TKc"/>
    <property type="match status" value="1"/>
</dbReference>
<accession>A0A6A9QFN7</accession>
<dbReference type="CDD" id="cd14014">
    <property type="entry name" value="STKc_PknB_like"/>
    <property type="match status" value="1"/>
</dbReference>
<dbReference type="Pfam" id="PF00069">
    <property type="entry name" value="Pkinase"/>
    <property type="match status" value="1"/>
</dbReference>
<evidence type="ECO:0000256" key="3">
    <source>
        <dbReference type="SAM" id="Phobius"/>
    </source>
</evidence>
<keyword evidence="6" id="KW-1185">Reference proteome</keyword>
<feature type="transmembrane region" description="Helical" evidence="3">
    <location>
        <begin position="93"/>
        <end position="116"/>
    </location>
</feature>
<keyword evidence="3" id="KW-0812">Transmembrane</keyword>
<dbReference type="SUPFAM" id="SSF56112">
    <property type="entry name" value="Protein kinase-like (PK-like)"/>
    <property type="match status" value="1"/>
</dbReference>
<dbReference type="InterPro" id="IPR011009">
    <property type="entry name" value="Kinase-like_dom_sf"/>
</dbReference>
<keyword evidence="5" id="KW-0418">Kinase</keyword>
<keyword evidence="3" id="KW-1133">Transmembrane helix</keyword>
<dbReference type="InterPro" id="IPR000719">
    <property type="entry name" value="Prot_kinase_dom"/>
</dbReference>
<dbReference type="Proteomes" id="UP000440125">
    <property type="component" value="Unassembled WGS sequence"/>
</dbReference>
<feature type="transmembrane region" description="Helical" evidence="3">
    <location>
        <begin position="258"/>
        <end position="274"/>
    </location>
</feature>
<dbReference type="Gene3D" id="3.30.200.20">
    <property type="entry name" value="Phosphorylase Kinase, domain 1"/>
    <property type="match status" value="1"/>
</dbReference>
<gene>
    <name evidence="5" type="ORF">D1867_10050</name>
</gene>
<dbReference type="GO" id="GO:0005524">
    <property type="term" value="F:ATP binding"/>
    <property type="evidence" value="ECO:0007669"/>
    <property type="project" value="UniProtKB-KW"/>
</dbReference>
<sequence length="774" mass="86984">MRINEKIVNTIRLSFIASSILVGFIILYPMINDISLFSSNSIIFIVTESLIIYALAMSIKPCLKSIGIALVLSNLLIPSLLQQTFSSMLSNISISIFFYITFIILTLIMLLIALLFGGTKLQIIYLIITAFILLPILQYSIFNIRCYSCIFKCLPYSILFYNHMFLFYTVSGILGFVLSASKKAERLVFDAVNNVALPYFLSALLPLIFLLLILNNVSTLKEIIYYYIVNHFATYLILVMIAVSVFGSIIFRGQRDTEFAIVISLASLGLAWFSFIYSPYYTLVFLILGASVIPISLPNPQLIENKLFSAINSNSYNKAEKYLDTLLKLNYTYTKIFCDAAGKFECNSMSWIYSKFAGKIIYNNCNNLSNVVNCIISKNIIPSDANVLLDVLVLKDKDSAEKFASYLLTKNLPQPIKEKAKLTLASIMGIASTTNPKQLPPLESWDPNIWIGSNLYGYKITKVLGSGGSSYVLVGERNSQQYAIKVAKISKSNVNDILNVFGNISKESSNLQSISEKSPNIVRIFGFFADLNSIMDIVNGKSEVYYFTPPAIVMELMEGGTVEDLLKNKAIVLSNYWKKVVALISLNIANALKIVHQEGYVHLDVKPSNIFFNKYPGKTAEEIYENIRNGVISVKLGDLGSARKIGERVLEYTPQYCSIDQVEAMLTNKGADVRMDVYALGATIYKMLTQTQFNPPKVSELMDKAVQAYVKNQPYAIYLEEARKELEIFHQRFSLPAEYAEFDPLIKTMTSPDILKRPNIDYVIMELNKLNITS</sequence>
<dbReference type="EMBL" id="WFIY01000004">
    <property type="protein sequence ID" value="MUM65579.1"/>
    <property type="molecule type" value="Genomic_DNA"/>
</dbReference>
<evidence type="ECO:0000256" key="1">
    <source>
        <dbReference type="ARBA" id="ARBA00022741"/>
    </source>
</evidence>
<evidence type="ECO:0000259" key="4">
    <source>
        <dbReference type="PROSITE" id="PS50011"/>
    </source>
</evidence>
<dbReference type="RefSeq" id="WP_155864014.1">
    <property type="nucleotide sequence ID" value="NZ_WFIY01000004.1"/>
</dbReference>
<organism evidence="5 6">
    <name type="scientific">Acidianus infernus</name>
    <dbReference type="NCBI Taxonomy" id="12915"/>
    <lineage>
        <taxon>Archaea</taxon>
        <taxon>Thermoproteota</taxon>
        <taxon>Thermoprotei</taxon>
        <taxon>Sulfolobales</taxon>
        <taxon>Sulfolobaceae</taxon>
        <taxon>Acidianus</taxon>
    </lineage>
</organism>
<comment type="caution">
    <text evidence="5">The sequence shown here is derived from an EMBL/GenBank/DDBJ whole genome shotgun (WGS) entry which is preliminary data.</text>
</comment>
<dbReference type="PROSITE" id="PS00107">
    <property type="entry name" value="PROTEIN_KINASE_ATP"/>
    <property type="match status" value="1"/>
</dbReference>
<dbReference type="PROSITE" id="PS00108">
    <property type="entry name" value="PROTEIN_KINASE_ST"/>
    <property type="match status" value="1"/>
</dbReference>
<dbReference type="InterPro" id="IPR017441">
    <property type="entry name" value="Protein_kinase_ATP_BS"/>
</dbReference>
<dbReference type="InterPro" id="IPR008271">
    <property type="entry name" value="Ser/Thr_kinase_AS"/>
</dbReference>
<dbReference type="SUPFAM" id="SSF101424">
    <property type="entry name" value="Hypothetical protein ST1625"/>
    <property type="match status" value="1"/>
</dbReference>
<dbReference type="Gene3D" id="1.25.40.350">
    <property type="match status" value="1"/>
</dbReference>
<dbReference type="PROSITE" id="PS50011">
    <property type="entry name" value="PROTEIN_KINASE_DOM"/>
    <property type="match status" value="1"/>
</dbReference>
<feature type="transmembrane region" description="Helical" evidence="3">
    <location>
        <begin position="63"/>
        <end position="81"/>
    </location>
</feature>
<feature type="transmembrane region" description="Helical" evidence="3">
    <location>
        <begin position="154"/>
        <end position="178"/>
    </location>
</feature>
<feature type="transmembrane region" description="Helical" evidence="3">
    <location>
        <begin position="199"/>
        <end position="218"/>
    </location>
</feature>
<dbReference type="GO" id="GO:0004674">
    <property type="term" value="F:protein serine/threonine kinase activity"/>
    <property type="evidence" value="ECO:0007669"/>
    <property type="project" value="TreeGrafter"/>
</dbReference>
<protein>
    <submittedName>
        <fullName evidence="5">Protein kinase</fullName>
    </submittedName>
</protein>
<keyword evidence="5" id="KW-0808">Transferase</keyword>
<dbReference type="AlphaFoldDB" id="A0A6A9QFN7"/>
<feature type="transmembrane region" description="Helical" evidence="3">
    <location>
        <begin position="123"/>
        <end position="142"/>
    </location>
</feature>
<dbReference type="InterPro" id="IPR036321">
    <property type="entry name" value="ST1625"/>
</dbReference>
<evidence type="ECO:0000313" key="6">
    <source>
        <dbReference type="Proteomes" id="UP000440125"/>
    </source>
</evidence>
<keyword evidence="3" id="KW-0472">Membrane</keyword>